<sequence length="289" mass="33937">MVELLRGVFDSFCLLLSIGKEKKIIEDFTMQYKLSYNLETSVLIELLKPLQKLHTEITKLQDSIAVSPIPQMEARKVDEDNAELIQIKASRNELERRITAFISRKRKEVDEWNLREFCNHALEEEYNQSWEDGERTTCARVDAPLIPRSVGKNRVKVSRVDNKWGPQTQLHHQVIDNKRQESSEHIVYQDSDMPESVEERLRNLESHLKLKAGQPVSQDVYRRLKVLEDKILFLEGLSPSYMSVVPSVHSEGNSKNKTEVERKYENWKMSDIEKRIFILQETLRRKTEK</sequence>
<organism evidence="1 2">
    <name type="scientific">Limulus polyphemus</name>
    <name type="common">Atlantic horseshoe crab</name>
    <dbReference type="NCBI Taxonomy" id="6850"/>
    <lineage>
        <taxon>Eukaryota</taxon>
        <taxon>Metazoa</taxon>
        <taxon>Ecdysozoa</taxon>
        <taxon>Arthropoda</taxon>
        <taxon>Chelicerata</taxon>
        <taxon>Merostomata</taxon>
        <taxon>Xiphosura</taxon>
        <taxon>Limulidae</taxon>
        <taxon>Limulus</taxon>
    </lineage>
</organism>
<dbReference type="GeneID" id="106461857"/>
<dbReference type="RefSeq" id="XP_022244639.1">
    <property type="nucleotide sequence ID" value="XM_022388931.1"/>
</dbReference>
<evidence type="ECO:0000313" key="2">
    <source>
        <dbReference type="RefSeq" id="XP_013777172.1"/>
    </source>
</evidence>
<name>A0ABM1B8V2_LIMPO</name>
<dbReference type="RefSeq" id="XP_013777172.1">
    <property type="nucleotide sequence ID" value="XM_013921718.2"/>
</dbReference>
<gene>
    <name evidence="2 3" type="primary">LOC106461857</name>
</gene>
<dbReference type="Proteomes" id="UP000694941">
    <property type="component" value="Unplaced"/>
</dbReference>
<protein>
    <submittedName>
        <fullName evidence="2 3">MAP3K12-binding inhibitory protein 1-like isoform X1</fullName>
    </submittedName>
</protein>
<evidence type="ECO:0000313" key="3">
    <source>
        <dbReference type="RefSeq" id="XP_022244639.1"/>
    </source>
</evidence>
<keyword evidence="1" id="KW-1185">Reference proteome</keyword>
<proteinExistence type="predicted"/>
<accession>A0ABM1B8V2</accession>
<reference evidence="2 3" key="1">
    <citation type="submission" date="2025-05" db="UniProtKB">
        <authorList>
            <consortium name="RefSeq"/>
        </authorList>
    </citation>
    <scope>IDENTIFICATION</scope>
    <source>
        <tissue evidence="2 3">Muscle</tissue>
    </source>
</reference>
<evidence type="ECO:0000313" key="1">
    <source>
        <dbReference type="Proteomes" id="UP000694941"/>
    </source>
</evidence>